<keyword evidence="2" id="KW-1185">Reference proteome</keyword>
<comment type="caution">
    <text evidence="1">The sequence shown here is derived from an EMBL/GenBank/DDBJ whole genome shotgun (WGS) entry which is preliminary data.</text>
</comment>
<organism evidence="1 2">
    <name type="scientific">Paramuricea clavata</name>
    <name type="common">Red gorgonian</name>
    <name type="synonym">Violescent sea-whip</name>
    <dbReference type="NCBI Taxonomy" id="317549"/>
    <lineage>
        <taxon>Eukaryota</taxon>
        <taxon>Metazoa</taxon>
        <taxon>Cnidaria</taxon>
        <taxon>Anthozoa</taxon>
        <taxon>Octocorallia</taxon>
        <taxon>Malacalcyonacea</taxon>
        <taxon>Plexauridae</taxon>
        <taxon>Paramuricea</taxon>
    </lineage>
</organism>
<dbReference type="AlphaFoldDB" id="A0A7D9F1P9"/>
<sequence length="357" mass="40886">MENFLHDSCLNQTLWRETSRYLRRICLAVIAIVFIIPVVLRPLELSYSLAAGDTWCIILDTGLLAIDRLVTAPIFLVFVFEAYVLVRVVKGYAERIKIWPQDYKNIPGSGKRAAKQQFIKTHSLIGSVGSNFQLYLALHFLFLMITAFLGVFACAEQLEAKVTENRTYYTAGTPKYYKRMKITPFIIKPPVQIKMVPIESSQPYLQSLIALRAASKANKPNSLLVNVTLREEITETHTEASQKQMLIEVGIEATLKILESIVLYMIPLTLMLRLQTKLSIVRQTILYSDCFEQQENGYLFQDEETIRTMAEFVETCKGITIFGYKMPLFRAFLLSAFAPFLTALTTFLFSYIHVKRR</sequence>
<gene>
    <name evidence="1" type="ORF">PACLA_8A026140</name>
</gene>
<reference evidence="1" key="1">
    <citation type="submission" date="2020-04" db="EMBL/GenBank/DDBJ databases">
        <authorList>
            <person name="Alioto T."/>
            <person name="Alioto T."/>
            <person name="Gomez Garrido J."/>
        </authorList>
    </citation>
    <scope>NUCLEOTIDE SEQUENCE</scope>
    <source>
        <strain evidence="1">A484AB</strain>
    </source>
</reference>
<accession>A0A7D9F1P9</accession>
<evidence type="ECO:0000313" key="2">
    <source>
        <dbReference type="Proteomes" id="UP001152795"/>
    </source>
</evidence>
<protein>
    <submittedName>
        <fullName evidence="1">Uncharacterized protein</fullName>
    </submittedName>
</protein>
<name>A0A7D9F1P9_PARCT</name>
<evidence type="ECO:0000313" key="1">
    <source>
        <dbReference type="EMBL" id="CAB4020544.1"/>
    </source>
</evidence>
<dbReference type="Proteomes" id="UP001152795">
    <property type="component" value="Unassembled WGS sequence"/>
</dbReference>
<dbReference type="OrthoDB" id="5966627at2759"/>
<proteinExistence type="predicted"/>
<dbReference type="EMBL" id="CACRXK020011011">
    <property type="protein sequence ID" value="CAB4020544.1"/>
    <property type="molecule type" value="Genomic_DNA"/>
</dbReference>